<organism evidence="1 2">
    <name type="scientific">Streptomyces bottropensis ATCC 25435</name>
    <dbReference type="NCBI Taxonomy" id="1054862"/>
    <lineage>
        <taxon>Bacteria</taxon>
        <taxon>Bacillati</taxon>
        <taxon>Actinomycetota</taxon>
        <taxon>Actinomycetes</taxon>
        <taxon>Kitasatosporales</taxon>
        <taxon>Streptomycetaceae</taxon>
        <taxon>Streptomyces</taxon>
    </lineage>
</organism>
<dbReference type="EMBL" id="KB405056">
    <property type="protein sequence ID" value="EMF57721.1"/>
    <property type="molecule type" value="Genomic_DNA"/>
</dbReference>
<sequence>MHGCDLRQRKVVLACPLTPRALLRTSCASMCKRLPGRLTHLVLVGEHPLFVGINADSRVADWEG</sequence>
<proteinExistence type="predicted"/>
<name>M3EMP4_9ACTN</name>
<evidence type="ECO:0000313" key="1">
    <source>
        <dbReference type="EMBL" id="EMF57721.1"/>
    </source>
</evidence>
<accession>M3EMP4</accession>
<protein>
    <submittedName>
        <fullName evidence="1">Uncharacterized protein</fullName>
    </submittedName>
</protein>
<evidence type="ECO:0000313" key="2">
    <source>
        <dbReference type="Proteomes" id="UP000030760"/>
    </source>
</evidence>
<dbReference type="AlphaFoldDB" id="M3EMP4"/>
<dbReference type="Proteomes" id="UP000030760">
    <property type="component" value="Unassembled WGS sequence"/>
</dbReference>
<gene>
    <name evidence="1" type="ORF">SBD_0393</name>
</gene>
<reference evidence="2" key="1">
    <citation type="journal article" date="2013" name="Genome Announc.">
        <title>Draft Genome Sequence of Streptomyces bottropensis ATCC 25435, a Bottromycin-Producing Actinomycete.</title>
        <authorList>
            <person name="Zhang H."/>
            <person name="Zhou W."/>
            <person name="Zhuang Y."/>
            <person name="Liang X."/>
            <person name="Liu T."/>
        </authorList>
    </citation>
    <scope>NUCLEOTIDE SEQUENCE [LARGE SCALE GENOMIC DNA]</scope>
    <source>
        <strain evidence="2">ATCC 25435</strain>
    </source>
</reference>